<dbReference type="AlphaFoldDB" id="A0A2T5MF13"/>
<evidence type="ECO:0000313" key="3">
    <source>
        <dbReference type="Proteomes" id="UP000244248"/>
    </source>
</evidence>
<keyword evidence="3" id="KW-1185">Reference proteome</keyword>
<feature type="signal peptide" evidence="1">
    <location>
        <begin position="1"/>
        <end position="23"/>
    </location>
</feature>
<dbReference type="Proteomes" id="UP000244248">
    <property type="component" value="Unassembled WGS sequence"/>
</dbReference>
<accession>A0A2T5MF13</accession>
<comment type="caution">
    <text evidence="2">The sequence shown here is derived from an EMBL/GenBank/DDBJ whole genome shotgun (WGS) entry which is preliminary data.</text>
</comment>
<dbReference type="RefSeq" id="WP_107940743.1">
    <property type="nucleotide sequence ID" value="NZ_QANS01000004.1"/>
</dbReference>
<keyword evidence="1" id="KW-0732">Signal</keyword>
<evidence type="ECO:0000256" key="1">
    <source>
        <dbReference type="SAM" id="SignalP"/>
    </source>
</evidence>
<reference evidence="2 3" key="1">
    <citation type="submission" date="2018-04" db="EMBL/GenBank/DDBJ databases">
        <title>Novel species isolated from glacier.</title>
        <authorList>
            <person name="Liu Q."/>
            <person name="Xin Y.-H."/>
        </authorList>
    </citation>
    <scope>NUCLEOTIDE SEQUENCE [LARGE SCALE GENOMIC DNA]</scope>
    <source>
        <strain evidence="2 3">GT1R17</strain>
    </source>
</reference>
<feature type="chain" id="PRO_5015598552" evidence="1">
    <location>
        <begin position="24"/>
        <end position="233"/>
    </location>
</feature>
<dbReference type="EMBL" id="QANS01000004">
    <property type="protein sequence ID" value="PTU31156.1"/>
    <property type="molecule type" value="Genomic_DNA"/>
</dbReference>
<sequence>MLKKILLAVSSLAILAAASAANAGGPPVYSVYPATATIKVKGTEYLQAGASKIVSGSANNQKLIRLAMGNDINTPFPNEKNLVLGYVPYGPFYSCEAQLVVWNKLTNTAVGVLGFVNSCHGTSFQTSKPASLKSGTRTDLETTYVRLENTSDNCSSLNQSLLSGDIYAQGLLTRKVLTGGTDTGTSFKFTRFVGDAYDRSDDTALTVVDGSISVNFTKKLGTTSQELYEECDE</sequence>
<proteinExistence type="predicted"/>
<organism evidence="2 3">
    <name type="scientific">Stenotrophobium rhamnosiphilum</name>
    <dbReference type="NCBI Taxonomy" id="2029166"/>
    <lineage>
        <taxon>Bacteria</taxon>
        <taxon>Pseudomonadati</taxon>
        <taxon>Pseudomonadota</taxon>
        <taxon>Gammaproteobacteria</taxon>
        <taxon>Nevskiales</taxon>
        <taxon>Nevskiaceae</taxon>
        <taxon>Stenotrophobium</taxon>
    </lineage>
</organism>
<name>A0A2T5MF13_9GAMM</name>
<gene>
    <name evidence="2" type="ORF">CJD38_12780</name>
</gene>
<evidence type="ECO:0000313" key="2">
    <source>
        <dbReference type="EMBL" id="PTU31156.1"/>
    </source>
</evidence>
<protein>
    <submittedName>
        <fullName evidence="2">Uncharacterized protein</fullName>
    </submittedName>
</protein>